<comment type="caution">
    <text evidence="2">The sequence shown here is derived from an EMBL/GenBank/DDBJ whole genome shotgun (WGS) entry which is preliminary data.</text>
</comment>
<keyword evidence="3" id="KW-1185">Reference proteome</keyword>
<dbReference type="STRING" id="1236970.JCM9140_4752"/>
<protein>
    <submittedName>
        <fullName evidence="2">Uncharacterized protein</fullName>
    </submittedName>
</protein>
<name>W4QA24_9BACI</name>
<feature type="transmembrane region" description="Helical" evidence="1">
    <location>
        <begin position="12"/>
        <end position="33"/>
    </location>
</feature>
<evidence type="ECO:0000313" key="3">
    <source>
        <dbReference type="Proteomes" id="UP000018890"/>
    </source>
</evidence>
<reference evidence="2" key="1">
    <citation type="journal article" date="2014" name="Genome Announc.">
        <title>Draft Genome Sequences of Three Alkaliphilic Bacillus Strains, Bacillus wakoensis JCM 9140T, Bacillus akibai JCM 9157T, and Bacillus hemicellulosilyticus JCM 9152T.</title>
        <authorList>
            <person name="Yuki M."/>
            <person name="Oshima K."/>
            <person name="Suda W."/>
            <person name="Oshida Y."/>
            <person name="Kitamura K."/>
            <person name="Iida T."/>
            <person name="Hattori M."/>
            <person name="Ohkuma M."/>
        </authorList>
    </citation>
    <scope>NUCLEOTIDE SEQUENCE [LARGE SCALE GENOMIC DNA]</scope>
    <source>
        <strain evidence="2">JCM 9140</strain>
    </source>
</reference>
<evidence type="ECO:0000313" key="2">
    <source>
        <dbReference type="EMBL" id="GAE28508.1"/>
    </source>
</evidence>
<keyword evidence="1" id="KW-0812">Transmembrane</keyword>
<keyword evidence="1" id="KW-0472">Membrane</keyword>
<gene>
    <name evidence="2" type="ORF">JCM9140_4752</name>
</gene>
<organism evidence="2 3">
    <name type="scientific">Halalkalibacter wakoensis JCM 9140</name>
    <dbReference type="NCBI Taxonomy" id="1236970"/>
    <lineage>
        <taxon>Bacteria</taxon>
        <taxon>Bacillati</taxon>
        <taxon>Bacillota</taxon>
        <taxon>Bacilli</taxon>
        <taxon>Bacillales</taxon>
        <taxon>Bacillaceae</taxon>
        <taxon>Halalkalibacter</taxon>
    </lineage>
</organism>
<dbReference type="RefSeq" id="WP_034751411.1">
    <property type="nucleotide sequence ID" value="NZ_BAUT01000115.1"/>
</dbReference>
<sequence length="453" mass="52101">MGWEMKLSLKNVILATISLFILYYLLKFLLFIIESVFEGIVAIFTSGFIYLIVVGFLVFKYRRKIKSLLGSLKLEPLLIRKDNKDVKCANKQDHGGTIPFNKLQDSKQTFSHREEAAATAKKDPVEEKTALKEERSNLKNEKVRKVEATLQKVGESIKQENDFITFVKGTTPEEVKKLVNKTYTEFSTKYKNEVGFGESGSIEFVGSLLLMNYDNSTKRDIEKGIESVFKNMWSPLDFSDYMDDVVKKSKVPYSMWSEGYRYLQNHHIWIEKHDCAKEANRVNKDVENLAENLLTLDYTSDGMLDFIDASEKNNYICLNFINEKDYFLGKSALEPLFIQMVRNFRLEYKNGSFIDNQYWYHYFEVLSDIMMNLSVCEVNLGNIDSCINHASLSVKISANLNTTKLEKAGELILYALTHNGDALSVHPQETLKQQIPPNLINKAELLYETIIIG</sequence>
<proteinExistence type="predicted"/>
<accession>W4QA24</accession>
<dbReference type="Proteomes" id="UP000018890">
    <property type="component" value="Unassembled WGS sequence"/>
</dbReference>
<dbReference type="EMBL" id="BAUT01000115">
    <property type="protein sequence ID" value="GAE28508.1"/>
    <property type="molecule type" value="Genomic_DNA"/>
</dbReference>
<dbReference type="OrthoDB" id="9765680at2"/>
<evidence type="ECO:0000256" key="1">
    <source>
        <dbReference type="SAM" id="Phobius"/>
    </source>
</evidence>
<dbReference type="AlphaFoldDB" id="W4QA24"/>
<keyword evidence="1" id="KW-1133">Transmembrane helix</keyword>
<feature type="transmembrane region" description="Helical" evidence="1">
    <location>
        <begin position="39"/>
        <end position="59"/>
    </location>
</feature>